<comment type="caution">
    <text evidence="1">The sequence shown here is derived from an EMBL/GenBank/DDBJ whole genome shotgun (WGS) entry which is preliminary data.</text>
</comment>
<dbReference type="AlphaFoldDB" id="A0A497EW54"/>
<evidence type="ECO:0000313" key="2">
    <source>
        <dbReference type="Proteomes" id="UP000281962"/>
    </source>
</evidence>
<sequence>MEMISLNEAQKIVEEYGFKVNVSRSDNEYSYVVKIIASNNDYYELASRHIGDYNPNVIVDWLRKYVKNEKDLKQLSFAIQKLIDSQLPCKLEFTTIDSKGRTIKIEGLMSNGLVVKAHGFFIKIDGNYIVSEGTFIYCKKQIIDKHKEREFESIEPIIAYSVYEGNNIVERKVIPARYNDKIIFNNKPIKIKLNVMNINETLSTFMHYETITRFLKGDISKPLNEIFNEIKKKLEEYIDFYWDNRLYDLISCYIISTYFFDLFSAFPRLFIYGAFQSGKTRLTLFIVNCSRHGITFLDPSDASSYRGIDALAPTLGIDESVLSSRLIKIISAGYKRGLKVPRIASRNEKFILEMLNSYAPVVMNSTEDLREILKQRCIIITMKISNNKNLKNEDPTTLELENIREELYLARLTRLNEVINAYNTIKNQIPLTSRPRELWLPILTIAKAINDNVYNNMLSLAIEDLNKRSEELYTEERLILEVIERLFEEERQKTLDNFNEKDNAVSLTISFTASEIYGMLKWLLIEERGELTERQFEKLWSPTKIGIVLKRSLNLKSKRTSSKRLYELSFKQFQELKQLYSLSAPMTLVTLMTLNSKGESVTINGQMSKSKLKISGKNKQNIKEKIEVMDKSKEKMTLSYSKNSVTSVISVTTLKKQESSNQSTNHLIEIRKAKRGDVDFSKVEQLYRYIELNFPYQGQLLTFMNLNNIPKSCLSYLIMNNKVKEQIVNGEIRFMPQHHEMTSLRNVNFNVKNLGG</sequence>
<dbReference type="Proteomes" id="UP000281962">
    <property type="component" value="Unassembled WGS sequence"/>
</dbReference>
<reference evidence="1 2" key="1">
    <citation type="submission" date="2018-06" db="EMBL/GenBank/DDBJ databases">
        <title>Extensive metabolic versatility and redundancy in microbially diverse, dynamic hydrothermal sediments.</title>
        <authorList>
            <person name="Dombrowski N."/>
            <person name="Teske A."/>
            <person name="Baker B.J."/>
        </authorList>
    </citation>
    <scope>NUCLEOTIDE SEQUENCE [LARGE SCALE GENOMIC DNA]</scope>
    <source>
        <strain evidence="1">B30_G17</strain>
    </source>
</reference>
<name>A0A497EW54_9CREN</name>
<protein>
    <submittedName>
        <fullName evidence="1">Uncharacterized protein</fullName>
    </submittedName>
</protein>
<dbReference type="EMBL" id="QMQY01000004">
    <property type="protein sequence ID" value="RLE51386.1"/>
    <property type="molecule type" value="Genomic_DNA"/>
</dbReference>
<proteinExistence type="predicted"/>
<organism evidence="1 2">
    <name type="scientific">Thermoproteota archaeon</name>
    <dbReference type="NCBI Taxonomy" id="2056631"/>
    <lineage>
        <taxon>Archaea</taxon>
        <taxon>Thermoproteota</taxon>
    </lineage>
</organism>
<accession>A0A497EW54</accession>
<gene>
    <name evidence="1" type="ORF">DRJ21_00245</name>
</gene>
<evidence type="ECO:0000313" key="1">
    <source>
        <dbReference type="EMBL" id="RLE51386.1"/>
    </source>
</evidence>